<keyword evidence="3" id="KW-1185">Reference proteome</keyword>
<reference evidence="2" key="1">
    <citation type="journal article" date="2021" name="Microorganisms">
        <title>The Ever-Expanding Pseudomonas Genus: Description of 43 New Species and Partition of the Pseudomonas putida Group.</title>
        <authorList>
            <person name="Girard L."/>
            <person name="Lood C."/>
            <person name="Hofte M."/>
            <person name="Vandamme P."/>
            <person name="Rokni-Zadeh H."/>
            <person name="van Noort V."/>
            <person name="Lavigne R."/>
            <person name="De Mot R."/>
        </authorList>
    </citation>
    <scope>NUCLEOTIDE SEQUENCE</scope>
    <source>
        <strain evidence="2">COW39</strain>
    </source>
</reference>
<evidence type="ECO:0000313" key="2">
    <source>
        <dbReference type="EMBL" id="QXH33210.1"/>
    </source>
</evidence>
<feature type="transmembrane region" description="Helical" evidence="1">
    <location>
        <begin position="210"/>
        <end position="226"/>
    </location>
</feature>
<name>A0ABX8M4D0_9PSED</name>
<feature type="transmembrane region" description="Helical" evidence="1">
    <location>
        <begin position="19"/>
        <end position="39"/>
    </location>
</feature>
<protein>
    <submittedName>
        <fullName evidence="2">Uncharacterized protein</fullName>
    </submittedName>
</protein>
<dbReference type="Proteomes" id="UP001047646">
    <property type="component" value="Chromosome"/>
</dbReference>
<accession>A0ABX8M4D0</accession>
<organism evidence="2 3">
    <name type="scientific">Pseudomonas muyukensis</name>
    <dbReference type="NCBI Taxonomy" id="2842357"/>
    <lineage>
        <taxon>Bacteria</taxon>
        <taxon>Pseudomonadati</taxon>
        <taxon>Pseudomonadota</taxon>
        <taxon>Gammaproteobacteria</taxon>
        <taxon>Pseudomonadales</taxon>
        <taxon>Pseudomonadaceae</taxon>
        <taxon>Pseudomonas</taxon>
    </lineage>
</organism>
<feature type="transmembrane region" description="Helical" evidence="1">
    <location>
        <begin position="143"/>
        <end position="166"/>
    </location>
</feature>
<sequence length="272" mass="29246">MFAIVAAAIPYKLRTSWSYLAGFMIATIGALFIFFSVTADSLQAKRALTVIAEEVTAINEKLKREDISDEVRSALLGTKKSKLDQADDHTIRIDLAGVLTNFAAMTLGGYGAGLLAAFVTTNKSRRREAQEETLAYAWLRRNLPALFCFVMMSSLAGVVGLTIAASRDFIAIPCQAQYVGALLGFVVAFLLALGGYLLNDNPAVTPVRRGALVLIALLSIAIHLRATSLSASYLGAVLLVNILPLLLHHGIRQRLLRGLSRLTKASADAPTE</sequence>
<evidence type="ECO:0000256" key="1">
    <source>
        <dbReference type="SAM" id="Phobius"/>
    </source>
</evidence>
<feature type="transmembrane region" description="Helical" evidence="1">
    <location>
        <begin position="232"/>
        <end position="251"/>
    </location>
</feature>
<dbReference type="EMBL" id="CP077073">
    <property type="protein sequence ID" value="QXH33210.1"/>
    <property type="molecule type" value="Genomic_DNA"/>
</dbReference>
<proteinExistence type="predicted"/>
<keyword evidence="1" id="KW-0812">Transmembrane</keyword>
<keyword evidence="1" id="KW-0472">Membrane</keyword>
<gene>
    <name evidence="2" type="ORF">KSS95_13565</name>
</gene>
<evidence type="ECO:0000313" key="3">
    <source>
        <dbReference type="Proteomes" id="UP001047646"/>
    </source>
</evidence>
<feature type="transmembrane region" description="Helical" evidence="1">
    <location>
        <begin position="178"/>
        <end position="198"/>
    </location>
</feature>
<keyword evidence="1" id="KW-1133">Transmembrane helix</keyword>
<feature type="transmembrane region" description="Helical" evidence="1">
    <location>
        <begin position="102"/>
        <end position="122"/>
    </location>
</feature>
<dbReference type="RefSeq" id="WP_217847594.1">
    <property type="nucleotide sequence ID" value="NZ_CP077073.1"/>
</dbReference>